<reference evidence="1 3" key="1">
    <citation type="journal article" date="2017" name="Nature">
        <title>The sunflower genome provides insights into oil metabolism, flowering and Asterid evolution.</title>
        <authorList>
            <person name="Badouin H."/>
            <person name="Gouzy J."/>
            <person name="Grassa C.J."/>
            <person name="Murat F."/>
            <person name="Staton S.E."/>
            <person name="Cottret L."/>
            <person name="Lelandais-Briere C."/>
            <person name="Owens G.L."/>
            <person name="Carrere S."/>
            <person name="Mayjonade B."/>
            <person name="Legrand L."/>
            <person name="Gill N."/>
            <person name="Kane N.C."/>
            <person name="Bowers J.E."/>
            <person name="Hubner S."/>
            <person name="Bellec A."/>
            <person name="Berard A."/>
            <person name="Berges H."/>
            <person name="Blanchet N."/>
            <person name="Boniface M.C."/>
            <person name="Brunel D."/>
            <person name="Catrice O."/>
            <person name="Chaidir N."/>
            <person name="Claudel C."/>
            <person name="Donnadieu C."/>
            <person name="Faraut T."/>
            <person name="Fievet G."/>
            <person name="Helmstetter N."/>
            <person name="King M."/>
            <person name="Knapp S.J."/>
            <person name="Lai Z."/>
            <person name="Le Paslier M.C."/>
            <person name="Lippi Y."/>
            <person name="Lorenzon L."/>
            <person name="Mandel J.R."/>
            <person name="Marage G."/>
            <person name="Marchand G."/>
            <person name="Marquand E."/>
            <person name="Bret-Mestries E."/>
            <person name="Morien E."/>
            <person name="Nambeesan S."/>
            <person name="Nguyen T."/>
            <person name="Pegot-Espagnet P."/>
            <person name="Pouilly N."/>
            <person name="Raftis F."/>
            <person name="Sallet E."/>
            <person name="Schiex T."/>
            <person name="Thomas J."/>
            <person name="Vandecasteele C."/>
            <person name="Vares D."/>
            <person name="Vear F."/>
            <person name="Vautrin S."/>
            <person name="Crespi M."/>
            <person name="Mangin B."/>
            <person name="Burke J.M."/>
            <person name="Salse J."/>
            <person name="Munos S."/>
            <person name="Vincourt P."/>
            <person name="Rieseberg L.H."/>
            <person name="Langlade N.B."/>
        </authorList>
    </citation>
    <scope>NUCLEOTIDE SEQUENCE [LARGE SCALE GENOMIC DNA]</scope>
    <source>
        <strain evidence="3">cv. SF193</strain>
        <tissue evidence="1">Leaves</tissue>
    </source>
</reference>
<protein>
    <submittedName>
        <fullName evidence="2">Uncharacterized protein</fullName>
    </submittedName>
</protein>
<evidence type="ECO:0000313" key="3">
    <source>
        <dbReference type="Proteomes" id="UP000215914"/>
    </source>
</evidence>
<reference evidence="1" key="3">
    <citation type="submission" date="2020-06" db="EMBL/GenBank/DDBJ databases">
        <title>Helianthus annuus Genome sequencing and assembly Release 2.</title>
        <authorList>
            <person name="Gouzy J."/>
            <person name="Langlade N."/>
            <person name="Munos S."/>
        </authorList>
    </citation>
    <scope>NUCLEOTIDE SEQUENCE</scope>
    <source>
        <tissue evidence="1">Leaves</tissue>
    </source>
</reference>
<dbReference type="Gramene" id="mRNA:HanXRQr2_Chr15g0674811">
    <property type="protein sequence ID" value="mRNA:HanXRQr2_Chr15g0674811"/>
    <property type="gene ID" value="HanXRQr2_Chr15g0674811"/>
</dbReference>
<organism evidence="2 3">
    <name type="scientific">Helianthus annuus</name>
    <name type="common">Common sunflower</name>
    <dbReference type="NCBI Taxonomy" id="4232"/>
    <lineage>
        <taxon>Eukaryota</taxon>
        <taxon>Viridiplantae</taxon>
        <taxon>Streptophyta</taxon>
        <taxon>Embryophyta</taxon>
        <taxon>Tracheophyta</taxon>
        <taxon>Spermatophyta</taxon>
        <taxon>Magnoliopsida</taxon>
        <taxon>eudicotyledons</taxon>
        <taxon>Gunneridae</taxon>
        <taxon>Pentapetalae</taxon>
        <taxon>asterids</taxon>
        <taxon>campanulids</taxon>
        <taxon>Asterales</taxon>
        <taxon>Asteraceae</taxon>
        <taxon>Asteroideae</taxon>
        <taxon>Heliantheae alliance</taxon>
        <taxon>Heliantheae</taxon>
        <taxon>Helianthus</taxon>
    </lineage>
</organism>
<proteinExistence type="predicted"/>
<name>A0A251S519_HELAN</name>
<dbReference type="AlphaFoldDB" id="A0A251S519"/>
<dbReference type="Proteomes" id="UP000215914">
    <property type="component" value="Chromosome 15"/>
</dbReference>
<sequence>MTTPLCTRSLSSSSSQSSRLQLQFHVIFTTQLFMADSNEINVNEAKVAKDTKG</sequence>
<evidence type="ECO:0000313" key="2">
    <source>
        <dbReference type="EMBL" id="OTF93949.1"/>
    </source>
</evidence>
<reference evidence="2" key="2">
    <citation type="submission" date="2017-02" db="EMBL/GenBank/DDBJ databases">
        <title>Sunflower complete genome.</title>
        <authorList>
            <person name="Langlade N."/>
            <person name="Munos S."/>
        </authorList>
    </citation>
    <scope>NUCLEOTIDE SEQUENCE [LARGE SCALE GENOMIC DNA]</scope>
    <source>
        <tissue evidence="2">Leaves</tissue>
    </source>
</reference>
<dbReference type="InParanoid" id="A0A251S519"/>
<accession>A0A251S519</accession>
<dbReference type="EMBL" id="MNCJ02000330">
    <property type="protein sequence ID" value="KAF5762963.1"/>
    <property type="molecule type" value="Genomic_DNA"/>
</dbReference>
<gene>
    <name evidence="2" type="ORF">HannXRQ_Chr15g0466811</name>
    <name evidence="1" type="ORF">HanXRQr2_Chr15g0674811</name>
</gene>
<evidence type="ECO:0000313" key="1">
    <source>
        <dbReference type="EMBL" id="KAF5762963.1"/>
    </source>
</evidence>
<dbReference type="EMBL" id="CM007904">
    <property type="protein sequence ID" value="OTF93949.1"/>
    <property type="molecule type" value="Genomic_DNA"/>
</dbReference>
<keyword evidence="3" id="KW-1185">Reference proteome</keyword>